<proteinExistence type="predicted"/>
<organism evidence="4 5">
    <name type="scientific">Hypsibius exemplaris</name>
    <name type="common">Freshwater tardigrade</name>
    <dbReference type="NCBI Taxonomy" id="2072580"/>
    <lineage>
        <taxon>Eukaryota</taxon>
        <taxon>Metazoa</taxon>
        <taxon>Ecdysozoa</taxon>
        <taxon>Tardigrada</taxon>
        <taxon>Eutardigrada</taxon>
        <taxon>Parachela</taxon>
        <taxon>Hypsibioidea</taxon>
        <taxon>Hypsibiidae</taxon>
        <taxon>Hypsibius</taxon>
    </lineage>
</organism>
<dbReference type="InterPro" id="IPR006652">
    <property type="entry name" value="Kelch_1"/>
</dbReference>
<dbReference type="PANTHER" id="PTHR46260:SF3">
    <property type="entry name" value="RING-TYPE DOMAIN-CONTAINING PROTEIN"/>
    <property type="match status" value="1"/>
</dbReference>
<dbReference type="PANTHER" id="PTHR46260">
    <property type="entry name" value="RING-TYPE DOMAIN-CONTAINING PROTEIN"/>
    <property type="match status" value="1"/>
</dbReference>
<dbReference type="InterPro" id="IPR015915">
    <property type="entry name" value="Kelch-typ_b-propeller"/>
</dbReference>
<evidence type="ECO:0000313" key="4">
    <source>
        <dbReference type="EMBL" id="OQV13543.1"/>
    </source>
</evidence>
<dbReference type="EMBL" id="MTYJ01000121">
    <property type="protein sequence ID" value="OQV13543.1"/>
    <property type="molecule type" value="Genomic_DNA"/>
</dbReference>
<dbReference type="SMART" id="SM00612">
    <property type="entry name" value="Kelch"/>
    <property type="match status" value="5"/>
</dbReference>
<accession>A0A1W0WEJ0</accession>
<dbReference type="InterPro" id="IPR056737">
    <property type="entry name" value="Beta-prop_ATRN-MKLN-like"/>
</dbReference>
<feature type="domain" description="Attractin/MKLN-like beta-propeller" evidence="3">
    <location>
        <begin position="3"/>
        <end position="256"/>
    </location>
</feature>
<name>A0A1W0WEJ0_HYPEX</name>
<gene>
    <name evidence="4" type="ORF">BV898_12180</name>
</gene>
<dbReference type="Pfam" id="PF24981">
    <property type="entry name" value="Beta-prop_ATRN-LZTR1"/>
    <property type="match status" value="1"/>
</dbReference>
<evidence type="ECO:0000256" key="2">
    <source>
        <dbReference type="ARBA" id="ARBA00022737"/>
    </source>
</evidence>
<dbReference type="Proteomes" id="UP000192578">
    <property type="component" value="Unassembled WGS sequence"/>
</dbReference>
<evidence type="ECO:0000313" key="5">
    <source>
        <dbReference type="Proteomes" id="UP000192578"/>
    </source>
</evidence>
<dbReference type="Gene3D" id="2.120.10.80">
    <property type="entry name" value="Kelch-type beta propeller"/>
    <property type="match status" value="2"/>
</dbReference>
<dbReference type="SUPFAM" id="SSF117281">
    <property type="entry name" value="Kelch motif"/>
    <property type="match status" value="1"/>
</dbReference>
<comment type="caution">
    <text evidence="4">The sequence shown here is derived from an EMBL/GenBank/DDBJ whole genome shotgun (WGS) entry which is preliminary data.</text>
</comment>
<evidence type="ECO:0000259" key="3">
    <source>
        <dbReference type="Pfam" id="PF24981"/>
    </source>
</evidence>
<evidence type="ECO:0000256" key="1">
    <source>
        <dbReference type="ARBA" id="ARBA00022441"/>
    </source>
</evidence>
<keyword evidence="1" id="KW-0880">Kelch repeat</keyword>
<protein>
    <submittedName>
        <fullName evidence="4">Beta-scruin</fullName>
    </submittedName>
</protein>
<keyword evidence="5" id="KW-1185">Reference proteome</keyword>
<keyword evidence="2" id="KW-0677">Repeat</keyword>
<dbReference type="OrthoDB" id="45365at2759"/>
<dbReference type="AlphaFoldDB" id="A0A1W0WEJ0"/>
<dbReference type="InterPro" id="IPR051746">
    <property type="entry name" value="Kelch_domain_containing_8"/>
</dbReference>
<reference evidence="5" key="1">
    <citation type="submission" date="2017-01" db="EMBL/GenBank/DDBJ databases">
        <title>Comparative genomics of anhydrobiosis in the tardigrade Hypsibius dujardini.</title>
        <authorList>
            <person name="Yoshida Y."/>
            <person name="Koutsovoulos G."/>
            <person name="Laetsch D."/>
            <person name="Stevens L."/>
            <person name="Kumar S."/>
            <person name="Horikawa D."/>
            <person name="Ishino K."/>
            <person name="Komine S."/>
            <person name="Tomita M."/>
            <person name="Blaxter M."/>
            <person name="Arakawa K."/>
        </authorList>
    </citation>
    <scope>NUCLEOTIDE SEQUENCE [LARGE SCALE GENOMIC DNA]</scope>
    <source>
        <strain evidence="5">Z151</strain>
    </source>
</reference>
<sequence length="280" mass="30933">MDLYVLGGYNGSSFDVEECRRKYRFNGVSKQWGAMGEMPVPRFHHAAVVHGDHIYMIGGASMVLSSSEETGHVLSPTASNHQYHPRTRTWVELPEMKTCRVYHSAAAGFGNIYVFGGLNEEQTVLDTVEIYDIELRKWRVGPSLRYPLMGSTATLSGGSVYVVGGMTTPSLVHGARHDRYNVINRAHILDVYSNEWTALPSLPVPLVHHAAVCMHGEIVIIGGSTVGKPKKNEVFKPHLISRRDIFSFNEEGKKWELAGKLSELRSGCGAAVSGTLYSKE</sequence>